<dbReference type="Gene3D" id="1.10.510.10">
    <property type="entry name" value="Transferase(Phosphotransferase) domain 1"/>
    <property type="match status" value="1"/>
</dbReference>
<dbReference type="GO" id="GO:0004672">
    <property type="term" value="F:protein kinase activity"/>
    <property type="evidence" value="ECO:0007669"/>
    <property type="project" value="InterPro"/>
</dbReference>
<dbReference type="Pfam" id="PF07714">
    <property type="entry name" value="PK_Tyr_Ser-Thr"/>
    <property type="match status" value="1"/>
</dbReference>
<dbReference type="STRING" id="307972.A0A2G8L2Z8"/>
<dbReference type="PANTHER" id="PTHR24418">
    <property type="entry name" value="TYROSINE-PROTEIN KINASE"/>
    <property type="match status" value="1"/>
</dbReference>
<reference evidence="5 6" key="1">
    <citation type="journal article" date="2017" name="PLoS Biol.">
        <title>The sea cucumber genome provides insights into morphological evolution and visceral regeneration.</title>
        <authorList>
            <person name="Zhang X."/>
            <person name="Sun L."/>
            <person name="Yuan J."/>
            <person name="Sun Y."/>
            <person name="Gao Y."/>
            <person name="Zhang L."/>
            <person name="Li S."/>
            <person name="Dai H."/>
            <person name="Hamel J.F."/>
            <person name="Liu C."/>
            <person name="Yu Y."/>
            <person name="Liu S."/>
            <person name="Lin W."/>
            <person name="Guo K."/>
            <person name="Jin S."/>
            <person name="Xu P."/>
            <person name="Storey K.B."/>
            <person name="Huan P."/>
            <person name="Zhang T."/>
            <person name="Zhou Y."/>
            <person name="Zhang J."/>
            <person name="Lin C."/>
            <person name="Li X."/>
            <person name="Xing L."/>
            <person name="Huo D."/>
            <person name="Sun M."/>
            <person name="Wang L."/>
            <person name="Mercier A."/>
            <person name="Li F."/>
            <person name="Yang H."/>
            <person name="Xiang J."/>
        </authorList>
    </citation>
    <scope>NUCLEOTIDE SEQUENCE [LARGE SCALE GENOMIC DNA]</scope>
    <source>
        <strain evidence="5">Shaxun</strain>
        <tissue evidence="5">Muscle</tissue>
    </source>
</reference>
<dbReference type="InterPro" id="IPR011009">
    <property type="entry name" value="Kinase-like_dom_sf"/>
</dbReference>
<dbReference type="EMBL" id="MRZV01000246">
    <property type="protein sequence ID" value="PIK54520.1"/>
    <property type="molecule type" value="Genomic_DNA"/>
</dbReference>
<keyword evidence="1" id="KW-0547">Nucleotide-binding</keyword>
<accession>A0A2G8L2Z8</accession>
<evidence type="ECO:0000313" key="5">
    <source>
        <dbReference type="EMBL" id="PIK54520.1"/>
    </source>
</evidence>
<gene>
    <name evidence="5" type="ORF">BSL78_08594</name>
</gene>
<evidence type="ECO:0000256" key="2">
    <source>
        <dbReference type="ARBA" id="ARBA00022840"/>
    </source>
</evidence>
<dbReference type="SUPFAM" id="SSF56112">
    <property type="entry name" value="Protein kinase-like (PK-like)"/>
    <property type="match status" value="1"/>
</dbReference>
<dbReference type="InterPro" id="IPR050198">
    <property type="entry name" value="Non-receptor_tyrosine_kinases"/>
</dbReference>
<name>A0A2G8L2Z8_STIJA</name>
<dbReference type="OrthoDB" id="28230at2759"/>
<evidence type="ECO:0000256" key="3">
    <source>
        <dbReference type="SAM" id="Phobius"/>
    </source>
</evidence>
<keyword evidence="6" id="KW-1185">Reference proteome</keyword>
<dbReference type="GO" id="GO:0005524">
    <property type="term" value="F:ATP binding"/>
    <property type="evidence" value="ECO:0007669"/>
    <property type="project" value="UniProtKB-KW"/>
</dbReference>
<keyword evidence="3" id="KW-0812">Transmembrane</keyword>
<evidence type="ECO:0000313" key="6">
    <source>
        <dbReference type="Proteomes" id="UP000230750"/>
    </source>
</evidence>
<evidence type="ECO:0000256" key="1">
    <source>
        <dbReference type="ARBA" id="ARBA00022741"/>
    </source>
</evidence>
<sequence>MHPNISKEDSINVTSTPLREFSSTTDAPLIDESDILILACLGAGVIISAFIICAVTFGCLQWRALQHSITQIQRHVSVLQLPPPEDNDSFDGALTEYEETDIVNPYEGESSKVYGWQNISFIKQIDSLPGICKWTGTLSCSEGERLNVTISYVDGATPKETKSLWHNIIDTKIKLLNHINVLKTLGYCQHEGLTYMIEECFEMKSLNLHLMSDYANIGAVMHETSVVETLQYGLGIVSGMEFLAFQACCHPGLCIQQVLVDMSGTCKLQHFCSLKDAESFLVLRIKADDNTSWSLAPECKSSLNYTECSDVWAVGITFWEIFIGSETLKEIVTLHENEMFRQLTVILQTSHLPRELSSIMRMCLTHSCNERPSIRDIKKVMESSKKYVLKGGDLIVKNNPSESQCDENDVEGQYYDL</sequence>
<evidence type="ECO:0000259" key="4">
    <source>
        <dbReference type="PROSITE" id="PS50011"/>
    </source>
</evidence>
<organism evidence="5 6">
    <name type="scientific">Stichopus japonicus</name>
    <name type="common">Sea cucumber</name>
    <dbReference type="NCBI Taxonomy" id="307972"/>
    <lineage>
        <taxon>Eukaryota</taxon>
        <taxon>Metazoa</taxon>
        <taxon>Echinodermata</taxon>
        <taxon>Eleutherozoa</taxon>
        <taxon>Echinozoa</taxon>
        <taxon>Holothuroidea</taxon>
        <taxon>Aspidochirotacea</taxon>
        <taxon>Aspidochirotida</taxon>
        <taxon>Stichopodidae</taxon>
        <taxon>Apostichopus</taxon>
    </lineage>
</organism>
<keyword evidence="2" id="KW-0067">ATP-binding</keyword>
<dbReference type="AlphaFoldDB" id="A0A2G8L2Z8"/>
<dbReference type="PROSITE" id="PS50011">
    <property type="entry name" value="PROTEIN_KINASE_DOM"/>
    <property type="match status" value="1"/>
</dbReference>
<feature type="transmembrane region" description="Helical" evidence="3">
    <location>
        <begin position="35"/>
        <end position="60"/>
    </location>
</feature>
<dbReference type="Proteomes" id="UP000230750">
    <property type="component" value="Unassembled WGS sequence"/>
</dbReference>
<proteinExistence type="predicted"/>
<comment type="caution">
    <text evidence="5">The sequence shown here is derived from an EMBL/GenBank/DDBJ whole genome shotgun (WGS) entry which is preliminary data.</text>
</comment>
<protein>
    <recommendedName>
        <fullName evidence="4">Protein kinase domain-containing protein</fullName>
    </recommendedName>
</protein>
<keyword evidence="3" id="KW-1133">Transmembrane helix</keyword>
<dbReference type="InterPro" id="IPR000719">
    <property type="entry name" value="Prot_kinase_dom"/>
</dbReference>
<dbReference type="InterPro" id="IPR001245">
    <property type="entry name" value="Ser-Thr/Tyr_kinase_cat_dom"/>
</dbReference>
<feature type="domain" description="Protein kinase" evidence="4">
    <location>
        <begin position="99"/>
        <end position="388"/>
    </location>
</feature>
<keyword evidence="3" id="KW-0472">Membrane</keyword>